<accession>A0AAY5KB81</accession>
<dbReference type="Ensembl" id="ENSELUT00000104480.1">
    <property type="protein sequence ID" value="ENSELUP00000083512.1"/>
    <property type="gene ID" value="ENSELUG00000041828.1"/>
</dbReference>
<reference evidence="2" key="3">
    <citation type="submission" date="2025-09" db="UniProtKB">
        <authorList>
            <consortium name="Ensembl"/>
        </authorList>
    </citation>
    <scope>IDENTIFICATION</scope>
</reference>
<evidence type="ECO:0000313" key="3">
    <source>
        <dbReference type="Proteomes" id="UP000265140"/>
    </source>
</evidence>
<dbReference type="Gene3D" id="1.10.287.1490">
    <property type="match status" value="1"/>
</dbReference>
<dbReference type="GeneTree" id="ENSGT01120000278158"/>
<dbReference type="AlphaFoldDB" id="A0AAY5KB81"/>
<dbReference type="PANTHER" id="PTHR34479:SF1">
    <property type="entry name" value="COILED-COIL DOMAIN-CONTAINING PROTEIN 30"/>
    <property type="match status" value="1"/>
</dbReference>
<protein>
    <submittedName>
        <fullName evidence="2">Uncharacterized protein</fullName>
    </submittedName>
</protein>
<name>A0AAY5KB81_ESOLU</name>
<dbReference type="Proteomes" id="UP000265140">
    <property type="component" value="Chromosome 17"/>
</dbReference>
<reference evidence="2" key="2">
    <citation type="submission" date="2025-08" db="UniProtKB">
        <authorList>
            <consortium name="Ensembl"/>
        </authorList>
    </citation>
    <scope>IDENTIFICATION</scope>
</reference>
<dbReference type="PANTHER" id="PTHR34479">
    <property type="entry name" value="COILED-COIL DOMAIN-CONTAINING PROTEIN 30"/>
    <property type="match status" value="1"/>
</dbReference>
<keyword evidence="1" id="KW-0175">Coiled coil</keyword>
<reference evidence="2 3" key="1">
    <citation type="submission" date="2020-02" db="EMBL/GenBank/DDBJ databases">
        <title>Esox lucius (northern pike) genome, fEsoLuc1, primary haplotype.</title>
        <authorList>
            <person name="Myers G."/>
            <person name="Karagic N."/>
            <person name="Meyer A."/>
            <person name="Pippel M."/>
            <person name="Reichard M."/>
            <person name="Winkler S."/>
            <person name="Tracey A."/>
            <person name="Sims Y."/>
            <person name="Howe K."/>
            <person name="Rhie A."/>
            <person name="Formenti G."/>
            <person name="Durbin R."/>
            <person name="Fedrigo O."/>
            <person name="Jarvis E.D."/>
        </authorList>
    </citation>
    <scope>NUCLEOTIDE SEQUENCE [LARGE SCALE GENOMIC DNA]</scope>
</reference>
<proteinExistence type="predicted"/>
<evidence type="ECO:0000313" key="2">
    <source>
        <dbReference type="Ensembl" id="ENSELUP00000083512.1"/>
    </source>
</evidence>
<dbReference type="InterPro" id="IPR052825">
    <property type="entry name" value="CCD-Prefoldin_beta-like"/>
</dbReference>
<feature type="coiled-coil region" evidence="1">
    <location>
        <begin position="156"/>
        <end position="257"/>
    </location>
</feature>
<evidence type="ECO:0000256" key="1">
    <source>
        <dbReference type="SAM" id="Coils"/>
    </source>
</evidence>
<sequence length="267" mass="31122">MEQRVAQRFLEPIRRVSEQRESLARQYEQENEVLRDQLQRITQQQDAQMNEVAEMLYQEGLAEVIPCSPSEQVAYLLVERASLLERPDDPQVNNVKAYNTLASQQETQSQPKNMDQGAPLHSQSPWKRLFGHRKAAQSRHPFTSVELKPGSELGSALSVEREWARLERDLEEASRRLAMAHKEIRHLTDELESARMTQSAYEPELQGAQQEVELLRHEVEKLKKCDVVELRKAKELNDRLNQEIRALRTRVRTMDAERKALIEMVIY</sequence>
<keyword evidence="3" id="KW-1185">Reference proteome</keyword>
<organism evidence="2 3">
    <name type="scientific">Esox lucius</name>
    <name type="common">Northern pike</name>
    <dbReference type="NCBI Taxonomy" id="8010"/>
    <lineage>
        <taxon>Eukaryota</taxon>
        <taxon>Metazoa</taxon>
        <taxon>Chordata</taxon>
        <taxon>Craniata</taxon>
        <taxon>Vertebrata</taxon>
        <taxon>Euteleostomi</taxon>
        <taxon>Actinopterygii</taxon>
        <taxon>Neopterygii</taxon>
        <taxon>Teleostei</taxon>
        <taxon>Protacanthopterygii</taxon>
        <taxon>Esociformes</taxon>
        <taxon>Esocidae</taxon>
        <taxon>Esox</taxon>
    </lineage>
</organism>
<feature type="coiled-coil region" evidence="1">
    <location>
        <begin position="13"/>
        <end position="51"/>
    </location>
</feature>